<dbReference type="EMBL" id="RYZI01000033">
    <property type="protein sequence ID" value="RWA13150.1"/>
    <property type="molecule type" value="Genomic_DNA"/>
</dbReference>
<dbReference type="Proteomes" id="UP000286045">
    <property type="component" value="Unassembled WGS sequence"/>
</dbReference>
<feature type="compositionally biased region" description="Pro residues" evidence="1">
    <location>
        <begin position="34"/>
        <end position="51"/>
    </location>
</feature>
<accession>A0A439DFG2</accession>
<name>A0A439DFG2_9PEZI</name>
<gene>
    <name evidence="2" type="ORF">EKO27_g1944</name>
</gene>
<organism evidence="2 3">
    <name type="scientific">Xylaria grammica</name>
    <dbReference type="NCBI Taxonomy" id="363999"/>
    <lineage>
        <taxon>Eukaryota</taxon>
        <taxon>Fungi</taxon>
        <taxon>Dikarya</taxon>
        <taxon>Ascomycota</taxon>
        <taxon>Pezizomycotina</taxon>
        <taxon>Sordariomycetes</taxon>
        <taxon>Xylariomycetidae</taxon>
        <taxon>Xylariales</taxon>
        <taxon>Xylariaceae</taxon>
        <taxon>Xylaria</taxon>
    </lineage>
</organism>
<dbReference type="AlphaFoldDB" id="A0A439DFG2"/>
<comment type="caution">
    <text evidence="2">The sequence shown here is derived from an EMBL/GenBank/DDBJ whole genome shotgun (WGS) entry which is preliminary data.</text>
</comment>
<sequence length="166" mass="18271">MHRYLIRSAIALFHVTTSATPHNINLLPRLPQSSPGPSPSPPPPPQPPPASPKESSCLDPDVPRSFSFHEIAYLRYEVSPTATPPQPNTTQLVFELVNENTGVSTGCACQNVMSGGAWVDDSRTWYACLDRAIAVGDARYPVKTSALVDWDAWRLTVNQTWVCDER</sequence>
<feature type="region of interest" description="Disordered" evidence="1">
    <location>
        <begin position="24"/>
        <end position="58"/>
    </location>
</feature>
<keyword evidence="3" id="KW-1185">Reference proteome</keyword>
<evidence type="ECO:0000313" key="2">
    <source>
        <dbReference type="EMBL" id="RWA13150.1"/>
    </source>
</evidence>
<proteinExistence type="predicted"/>
<evidence type="ECO:0000313" key="3">
    <source>
        <dbReference type="Proteomes" id="UP000286045"/>
    </source>
</evidence>
<evidence type="ECO:0000256" key="1">
    <source>
        <dbReference type="SAM" id="MobiDB-lite"/>
    </source>
</evidence>
<protein>
    <submittedName>
        <fullName evidence="2">Uncharacterized protein</fullName>
    </submittedName>
</protein>
<reference evidence="2 3" key="1">
    <citation type="submission" date="2018-12" db="EMBL/GenBank/DDBJ databases">
        <title>Draft genome sequence of Xylaria grammica IHI A82.</title>
        <authorList>
            <person name="Buettner E."/>
            <person name="Kellner H."/>
        </authorList>
    </citation>
    <scope>NUCLEOTIDE SEQUENCE [LARGE SCALE GENOMIC DNA]</scope>
    <source>
        <strain evidence="2 3">IHI A82</strain>
    </source>
</reference>